<dbReference type="Proteomes" id="UP001146120">
    <property type="component" value="Unassembled WGS sequence"/>
</dbReference>
<reference evidence="1" key="1">
    <citation type="submission" date="2022-11" db="EMBL/GenBank/DDBJ databases">
        <authorList>
            <person name="Morgan W.R."/>
            <person name="Tartar A."/>
        </authorList>
    </citation>
    <scope>NUCLEOTIDE SEQUENCE</scope>
    <source>
        <strain evidence="1">ARSEF 373</strain>
    </source>
</reference>
<organism evidence="1 2">
    <name type="scientific">Lagenidium giganteum</name>
    <dbReference type="NCBI Taxonomy" id="4803"/>
    <lineage>
        <taxon>Eukaryota</taxon>
        <taxon>Sar</taxon>
        <taxon>Stramenopiles</taxon>
        <taxon>Oomycota</taxon>
        <taxon>Peronosporomycetes</taxon>
        <taxon>Pythiales</taxon>
        <taxon>Pythiaceae</taxon>
    </lineage>
</organism>
<gene>
    <name evidence="1" type="ORF">N0F65_006692</name>
</gene>
<name>A0AAV2Z7F3_9STRA</name>
<reference evidence="1" key="2">
    <citation type="journal article" date="2023" name="Microbiol Resour">
        <title>Decontamination and Annotation of the Draft Genome Sequence of the Oomycete Lagenidium giganteum ARSEF 373.</title>
        <authorList>
            <person name="Morgan W.R."/>
            <person name="Tartar A."/>
        </authorList>
    </citation>
    <scope>NUCLEOTIDE SEQUENCE</scope>
    <source>
        <strain evidence="1">ARSEF 373</strain>
    </source>
</reference>
<accession>A0AAV2Z7F3</accession>
<comment type="caution">
    <text evidence="1">The sequence shown here is derived from an EMBL/GenBank/DDBJ whole genome shotgun (WGS) entry which is preliminary data.</text>
</comment>
<evidence type="ECO:0000313" key="2">
    <source>
        <dbReference type="Proteomes" id="UP001146120"/>
    </source>
</evidence>
<proteinExistence type="predicted"/>
<sequence>MIAIHYGLWLLLSADSPYFFHVHVVREAIEVIAQTYQAYIPSYLVGSPTVNHALVLSLCLCLIAGRRQQSTPPSLASADLTE</sequence>
<evidence type="ECO:0000313" key="1">
    <source>
        <dbReference type="EMBL" id="DBA01959.1"/>
    </source>
</evidence>
<dbReference type="EMBL" id="DAKRPA010000038">
    <property type="protein sequence ID" value="DBA01959.1"/>
    <property type="molecule type" value="Genomic_DNA"/>
</dbReference>
<dbReference type="AlphaFoldDB" id="A0AAV2Z7F3"/>
<keyword evidence="2" id="KW-1185">Reference proteome</keyword>
<protein>
    <submittedName>
        <fullName evidence="1">Uncharacterized protein</fullName>
    </submittedName>
</protein>